<sequence>MSSKKKTIAGVTRRHGIAAAPALTGRTKIVILAAVSLAVAAAIAIIAISVAQSTVNRAATAPEGGTAVVRANSHVLGEAADGKVTLVEFLDFECEACGALYPHVEQLREDYAGRITFVTRYFPLPGHQNSKPAAIAAEAAAAQGEFEQMYRMMFETQPQWGERQETQAAIFRGFAEEIGLDMTEFDAAVADPATLDRVLVDFNDGVALGIQSTPTFFLNGEMMTITSIDDFRAQIDAALAE</sequence>
<dbReference type="KEGG" id="cphy:B5808_19400"/>
<dbReference type="PANTHER" id="PTHR13887:SF14">
    <property type="entry name" value="DISULFIDE BOND FORMATION PROTEIN D"/>
    <property type="match status" value="1"/>
</dbReference>
<accession>A0A1X9LQV4</accession>
<evidence type="ECO:0000256" key="5">
    <source>
        <dbReference type="ARBA" id="ARBA00023284"/>
    </source>
</evidence>
<dbReference type="EMBL" id="CP020716">
    <property type="protein sequence ID" value="ARJ07566.1"/>
    <property type="molecule type" value="Genomic_DNA"/>
</dbReference>
<gene>
    <name evidence="6" type="ORF">B5808_19400</name>
</gene>
<dbReference type="PROSITE" id="PS51352">
    <property type="entry name" value="THIOREDOXIN_2"/>
    <property type="match status" value="1"/>
</dbReference>
<reference evidence="6 7" key="1">
    <citation type="submission" date="2017-04" db="EMBL/GenBank/DDBJ databases">
        <authorList>
            <person name="Afonso C.L."/>
            <person name="Miller P.J."/>
            <person name="Scott M.A."/>
            <person name="Spackman E."/>
            <person name="Goraichik I."/>
            <person name="Dimitrov K.M."/>
            <person name="Suarez D.L."/>
            <person name="Swayne D.E."/>
        </authorList>
    </citation>
    <scope>NUCLEOTIDE SEQUENCE [LARGE SCALE GENOMIC DNA]</scope>
    <source>
        <strain evidence="7">XA(T)</strain>
        <plasmid evidence="7">Plasmid unnamed1</plasmid>
    </source>
</reference>
<evidence type="ECO:0000313" key="6">
    <source>
        <dbReference type="EMBL" id="ARJ07566.1"/>
    </source>
</evidence>
<dbReference type="InterPro" id="IPR012336">
    <property type="entry name" value="Thioredoxin-like_fold"/>
</dbReference>
<dbReference type="Pfam" id="PF13462">
    <property type="entry name" value="Thioredoxin_4"/>
    <property type="match status" value="1"/>
</dbReference>
<keyword evidence="7" id="KW-1185">Reference proteome</keyword>
<dbReference type="Proteomes" id="UP000192775">
    <property type="component" value="Plasmid unnamed1"/>
</dbReference>
<dbReference type="GO" id="GO:0016491">
    <property type="term" value="F:oxidoreductase activity"/>
    <property type="evidence" value="ECO:0007669"/>
    <property type="project" value="UniProtKB-KW"/>
</dbReference>
<dbReference type="AlphaFoldDB" id="A0A1X9LQV4"/>
<dbReference type="InterPro" id="IPR036249">
    <property type="entry name" value="Thioredoxin-like_sf"/>
</dbReference>
<evidence type="ECO:0000256" key="3">
    <source>
        <dbReference type="ARBA" id="ARBA00023002"/>
    </source>
</evidence>
<evidence type="ECO:0000256" key="2">
    <source>
        <dbReference type="ARBA" id="ARBA00022729"/>
    </source>
</evidence>
<dbReference type="SUPFAM" id="SSF52833">
    <property type="entry name" value="Thioredoxin-like"/>
    <property type="match status" value="1"/>
</dbReference>
<keyword evidence="6" id="KW-0614">Plasmid</keyword>
<keyword evidence="2" id="KW-0732">Signal</keyword>
<dbReference type="InterPro" id="IPR013766">
    <property type="entry name" value="Thioredoxin_domain"/>
</dbReference>
<keyword evidence="4" id="KW-1015">Disulfide bond</keyword>
<evidence type="ECO:0000313" key="7">
    <source>
        <dbReference type="Proteomes" id="UP000192775"/>
    </source>
</evidence>
<dbReference type="RefSeq" id="WP_085021701.1">
    <property type="nucleotide sequence ID" value="NZ_BMHD01000003.1"/>
</dbReference>
<evidence type="ECO:0000256" key="4">
    <source>
        <dbReference type="ARBA" id="ARBA00023157"/>
    </source>
</evidence>
<evidence type="ECO:0000256" key="1">
    <source>
        <dbReference type="ARBA" id="ARBA00005791"/>
    </source>
</evidence>
<keyword evidence="5" id="KW-0676">Redox-active center</keyword>
<name>A0A1X9LQV4_9MICO</name>
<organism evidence="6 7">
    <name type="scientific">Cnuibacter physcomitrellae</name>
    <dbReference type="NCBI Taxonomy" id="1619308"/>
    <lineage>
        <taxon>Bacteria</taxon>
        <taxon>Bacillati</taxon>
        <taxon>Actinomycetota</taxon>
        <taxon>Actinomycetes</taxon>
        <taxon>Micrococcales</taxon>
        <taxon>Microbacteriaceae</taxon>
        <taxon>Cnuibacter</taxon>
    </lineage>
</organism>
<keyword evidence="3" id="KW-0560">Oxidoreductase</keyword>
<proteinExistence type="inferred from homology"/>
<protein>
    <submittedName>
        <fullName evidence="6">Disulfide bond formation protein DsbA</fullName>
    </submittedName>
</protein>
<geneLocation type="plasmid" evidence="6">
    <name>unnamed1</name>
</geneLocation>
<dbReference type="PANTHER" id="PTHR13887">
    <property type="entry name" value="GLUTATHIONE S-TRANSFERASE KAPPA"/>
    <property type="match status" value="1"/>
</dbReference>
<dbReference type="Gene3D" id="3.40.30.10">
    <property type="entry name" value="Glutaredoxin"/>
    <property type="match status" value="1"/>
</dbReference>
<comment type="similarity">
    <text evidence="1">Belongs to the thioredoxin family. DsbA subfamily.</text>
</comment>